<dbReference type="InterPro" id="IPR026960">
    <property type="entry name" value="RVT-Znf"/>
</dbReference>
<name>A0AAD9TRC5_9ROSI</name>
<organism evidence="2 3">
    <name type="scientific">Dipteronia dyeriana</name>
    <dbReference type="NCBI Taxonomy" id="168575"/>
    <lineage>
        <taxon>Eukaryota</taxon>
        <taxon>Viridiplantae</taxon>
        <taxon>Streptophyta</taxon>
        <taxon>Embryophyta</taxon>
        <taxon>Tracheophyta</taxon>
        <taxon>Spermatophyta</taxon>
        <taxon>Magnoliopsida</taxon>
        <taxon>eudicotyledons</taxon>
        <taxon>Gunneridae</taxon>
        <taxon>Pentapetalae</taxon>
        <taxon>rosids</taxon>
        <taxon>malvids</taxon>
        <taxon>Sapindales</taxon>
        <taxon>Sapindaceae</taxon>
        <taxon>Hippocastanoideae</taxon>
        <taxon>Acereae</taxon>
        <taxon>Dipteronia</taxon>
    </lineage>
</organism>
<evidence type="ECO:0000313" key="3">
    <source>
        <dbReference type="Proteomes" id="UP001280121"/>
    </source>
</evidence>
<reference evidence="2" key="1">
    <citation type="journal article" date="2023" name="Plant J.">
        <title>Genome sequences and population genomics provide insights into the demographic history, inbreeding, and mutation load of two 'living fossil' tree species of Dipteronia.</title>
        <authorList>
            <person name="Feng Y."/>
            <person name="Comes H.P."/>
            <person name="Chen J."/>
            <person name="Zhu S."/>
            <person name="Lu R."/>
            <person name="Zhang X."/>
            <person name="Li P."/>
            <person name="Qiu J."/>
            <person name="Olsen K.M."/>
            <person name="Qiu Y."/>
        </authorList>
    </citation>
    <scope>NUCLEOTIDE SEQUENCE</scope>
    <source>
        <strain evidence="2">KIB01</strain>
    </source>
</reference>
<dbReference type="AlphaFoldDB" id="A0AAD9TRC5"/>
<sequence length="93" mass="10583">MDKILSLSTASARTDDILIWHYDKGGAYSVRSGYNVGLKLESCVSSSGTKSVARWWNMLWQPKIPPKVKKFIWKTCLNWILTTVNLYKSGMLV</sequence>
<gene>
    <name evidence="2" type="ORF">Ddye_022583</name>
</gene>
<protein>
    <recommendedName>
        <fullName evidence="1">Reverse transcriptase zinc-binding domain-containing protein</fullName>
    </recommendedName>
</protein>
<comment type="caution">
    <text evidence="2">The sequence shown here is derived from an EMBL/GenBank/DDBJ whole genome shotgun (WGS) entry which is preliminary data.</text>
</comment>
<dbReference type="Pfam" id="PF13966">
    <property type="entry name" value="zf-RVT"/>
    <property type="match status" value="1"/>
</dbReference>
<evidence type="ECO:0000313" key="2">
    <source>
        <dbReference type="EMBL" id="KAK2640820.1"/>
    </source>
</evidence>
<dbReference type="Proteomes" id="UP001280121">
    <property type="component" value="Unassembled WGS sequence"/>
</dbReference>
<feature type="domain" description="Reverse transcriptase zinc-binding" evidence="1">
    <location>
        <begin position="28"/>
        <end position="91"/>
    </location>
</feature>
<dbReference type="EMBL" id="JANJYI010000007">
    <property type="protein sequence ID" value="KAK2640820.1"/>
    <property type="molecule type" value="Genomic_DNA"/>
</dbReference>
<evidence type="ECO:0000259" key="1">
    <source>
        <dbReference type="Pfam" id="PF13966"/>
    </source>
</evidence>
<keyword evidence="3" id="KW-1185">Reference proteome</keyword>
<accession>A0AAD9TRC5</accession>
<proteinExistence type="predicted"/>